<evidence type="ECO:0000259" key="11">
    <source>
        <dbReference type="PROSITE" id="PS50240"/>
    </source>
</evidence>
<dbReference type="PROSITE" id="PS00135">
    <property type="entry name" value="TRYPSIN_SER"/>
    <property type="match status" value="1"/>
</dbReference>
<feature type="domain" description="Peptidase S1" evidence="11">
    <location>
        <begin position="214"/>
        <end position="464"/>
    </location>
</feature>
<dbReference type="PRINTS" id="PR00722">
    <property type="entry name" value="CHYMOTRYPSIN"/>
</dbReference>
<keyword evidence="4 10" id="KW-0732">Signal</keyword>
<dbReference type="PANTHER" id="PTHR24260">
    <property type="match status" value="1"/>
</dbReference>
<dbReference type="GO" id="GO:0008236">
    <property type="term" value="F:serine-type peptidase activity"/>
    <property type="evidence" value="ECO:0007669"/>
    <property type="project" value="UniProtKB-KW"/>
</dbReference>
<dbReference type="Proteomes" id="UP001516400">
    <property type="component" value="Unassembled WGS sequence"/>
</dbReference>
<organism evidence="12 13">
    <name type="scientific">Cryptolaemus montrouzieri</name>
    <dbReference type="NCBI Taxonomy" id="559131"/>
    <lineage>
        <taxon>Eukaryota</taxon>
        <taxon>Metazoa</taxon>
        <taxon>Ecdysozoa</taxon>
        <taxon>Arthropoda</taxon>
        <taxon>Hexapoda</taxon>
        <taxon>Insecta</taxon>
        <taxon>Pterygota</taxon>
        <taxon>Neoptera</taxon>
        <taxon>Endopterygota</taxon>
        <taxon>Coleoptera</taxon>
        <taxon>Polyphaga</taxon>
        <taxon>Cucujiformia</taxon>
        <taxon>Coccinelloidea</taxon>
        <taxon>Coccinellidae</taxon>
        <taxon>Scymninae</taxon>
        <taxon>Scymnini</taxon>
        <taxon>Cryptolaemus</taxon>
    </lineage>
</organism>
<evidence type="ECO:0000256" key="2">
    <source>
        <dbReference type="ARBA" id="ARBA00022525"/>
    </source>
</evidence>
<dbReference type="SMART" id="SM00020">
    <property type="entry name" value="Tryp_SPc"/>
    <property type="match status" value="1"/>
</dbReference>
<dbReference type="InterPro" id="IPR001314">
    <property type="entry name" value="Peptidase_S1A"/>
</dbReference>
<keyword evidence="6 9" id="KW-0720">Serine protease</keyword>
<accession>A0ABD2N0A0</accession>
<protein>
    <recommendedName>
        <fullName evidence="11">Peptidase S1 domain-containing protein</fullName>
    </recommendedName>
</protein>
<evidence type="ECO:0000256" key="8">
    <source>
        <dbReference type="ARBA" id="ARBA00023157"/>
    </source>
</evidence>
<dbReference type="FunFam" id="2.40.10.10:FF:000146">
    <property type="entry name" value="Serine protease 53"/>
    <property type="match status" value="1"/>
</dbReference>
<keyword evidence="5 9" id="KW-0378">Hydrolase</keyword>
<name>A0ABD2N0A0_9CUCU</name>
<comment type="caution">
    <text evidence="12">The sequence shown here is derived from an EMBL/GenBank/DDBJ whole genome shotgun (WGS) entry which is preliminary data.</text>
</comment>
<feature type="chain" id="PRO_5044829718" description="Peptidase S1 domain-containing protein" evidence="10">
    <location>
        <begin position="19"/>
        <end position="464"/>
    </location>
</feature>
<dbReference type="PROSITE" id="PS00134">
    <property type="entry name" value="TRYPSIN_HIS"/>
    <property type="match status" value="1"/>
</dbReference>
<keyword evidence="13" id="KW-1185">Reference proteome</keyword>
<dbReference type="InterPro" id="IPR018114">
    <property type="entry name" value="TRYPSIN_HIS"/>
</dbReference>
<dbReference type="SUPFAM" id="SSF50494">
    <property type="entry name" value="Trypsin-like serine proteases"/>
    <property type="match status" value="1"/>
</dbReference>
<gene>
    <name evidence="12" type="ORF">HHI36_022588</name>
</gene>
<dbReference type="GO" id="GO:0005576">
    <property type="term" value="C:extracellular region"/>
    <property type="evidence" value="ECO:0007669"/>
    <property type="project" value="UniProtKB-SubCell"/>
</dbReference>
<evidence type="ECO:0000256" key="3">
    <source>
        <dbReference type="ARBA" id="ARBA00022670"/>
    </source>
</evidence>
<proteinExistence type="predicted"/>
<dbReference type="PANTHER" id="PTHR24260:SF143">
    <property type="entry name" value="SERINE PROTEASE GD-LIKE PROTEIN"/>
    <property type="match status" value="1"/>
</dbReference>
<dbReference type="InterPro" id="IPR001254">
    <property type="entry name" value="Trypsin_dom"/>
</dbReference>
<evidence type="ECO:0000256" key="6">
    <source>
        <dbReference type="ARBA" id="ARBA00022825"/>
    </source>
</evidence>
<dbReference type="GO" id="GO:0006508">
    <property type="term" value="P:proteolysis"/>
    <property type="evidence" value="ECO:0007669"/>
    <property type="project" value="UniProtKB-KW"/>
</dbReference>
<dbReference type="AlphaFoldDB" id="A0ABD2N0A0"/>
<evidence type="ECO:0000313" key="13">
    <source>
        <dbReference type="Proteomes" id="UP001516400"/>
    </source>
</evidence>
<dbReference type="InterPro" id="IPR043504">
    <property type="entry name" value="Peptidase_S1_PA_chymotrypsin"/>
</dbReference>
<dbReference type="Pfam" id="PF00089">
    <property type="entry name" value="Trypsin"/>
    <property type="match status" value="1"/>
</dbReference>
<keyword evidence="3 9" id="KW-0645">Protease</keyword>
<keyword evidence="8" id="KW-1015">Disulfide bond</keyword>
<sequence>MRWFIVVALVLQIGRISSQSTPRIPPNPCPSVFNYYQGDNDIFGEILVPNDGTRIFRMEVNTSYIGLFDERTRPKLKLDLVTRNDNILQAKQLTYRLTFTRQDIIPRITQIKFNGRIYCRGPSETLTSAGLSSLWVFKETRLQTYSYYTESQPTKPTIPPFITPRPTTMYYPPDYWTDRPITSGGVNGAGPAPIIDMSHNDAMCGIADRTMNLIVDGAYTVQNEFPWLVALYKWQDMTYKFTCTATLVDRNHVVTAAHCLKFYNSNLIEKEDILLILGQSYLKHWAEKPDTVLRTVSRVDVHPEYRQYSGHGDLAVLTLSKPVEYSRTIKPICLWADYDDLRYVVGKYGTVAGWGKDDSQKNLMVDVKKVDMPIVSEETCLRSNSEFRQLISDKTFCAGERNGKGPCSGDSGSPFMLQKNGKWTLRGIVSRSILDKSTSECNLREYVVFADTAKYTNWIRSNMI</sequence>
<dbReference type="Pfam" id="PF16030">
    <property type="entry name" value="GD_N"/>
    <property type="match status" value="1"/>
</dbReference>
<dbReference type="InterPro" id="IPR051333">
    <property type="entry name" value="CLIP_Serine_Protease"/>
</dbReference>
<dbReference type="InterPro" id="IPR009003">
    <property type="entry name" value="Peptidase_S1_PA"/>
</dbReference>
<dbReference type="InterPro" id="IPR031986">
    <property type="entry name" value="GD_N"/>
</dbReference>
<dbReference type="EMBL" id="JABFTP020000042">
    <property type="protein sequence ID" value="KAL3272123.1"/>
    <property type="molecule type" value="Genomic_DNA"/>
</dbReference>
<dbReference type="CDD" id="cd00190">
    <property type="entry name" value="Tryp_SPc"/>
    <property type="match status" value="1"/>
</dbReference>
<comment type="subcellular location">
    <subcellularLocation>
        <location evidence="1">Secreted</location>
    </subcellularLocation>
</comment>
<evidence type="ECO:0000313" key="12">
    <source>
        <dbReference type="EMBL" id="KAL3272123.1"/>
    </source>
</evidence>
<evidence type="ECO:0000256" key="1">
    <source>
        <dbReference type="ARBA" id="ARBA00004613"/>
    </source>
</evidence>
<evidence type="ECO:0000256" key="4">
    <source>
        <dbReference type="ARBA" id="ARBA00022729"/>
    </source>
</evidence>
<evidence type="ECO:0000256" key="5">
    <source>
        <dbReference type="ARBA" id="ARBA00022801"/>
    </source>
</evidence>
<evidence type="ECO:0000256" key="10">
    <source>
        <dbReference type="SAM" id="SignalP"/>
    </source>
</evidence>
<dbReference type="InterPro" id="IPR033116">
    <property type="entry name" value="TRYPSIN_SER"/>
</dbReference>
<dbReference type="Gene3D" id="2.40.10.10">
    <property type="entry name" value="Trypsin-like serine proteases"/>
    <property type="match status" value="1"/>
</dbReference>
<evidence type="ECO:0000256" key="7">
    <source>
        <dbReference type="ARBA" id="ARBA00023145"/>
    </source>
</evidence>
<feature type="signal peptide" evidence="10">
    <location>
        <begin position="1"/>
        <end position="18"/>
    </location>
</feature>
<reference evidence="12 13" key="1">
    <citation type="journal article" date="2021" name="BMC Biol.">
        <title>Horizontally acquired antibacterial genes associated with adaptive radiation of ladybird beetles.</title>
        <authorList>
            <person name="Li H.S."/>
            <person name="Tang X.F."/>
            <person name="Huang Y.H."/>
            <person name="Xu Z.Y."/>
            <person name="Chen M.L."/>
            <person name="Du X.Y."/>
            <person name="Qiu B.Y."/>
            <person name="Chen P.T."/>
            <person name="Zhang W."/>
            <person name="Slipinski A."/>
            <person name="Escalona H.E."/>
            <person name="Waterhouse R.M."/>
            <person name="Zwick A."/>
            <person name="Pang H."/>
        </authorList>
    </citation>
    <scope>NUCLEOTIDE SEQUENCE [LARGE SCALE GENOMIC DNA]</scope>
    <source>
        <strain evidence="12">SYSU2018</strain>
    </source>
</reference>
<evidence type="ECO:0000256" key="9">
    <source>
        <dbReference type="RuleBase" id="RU363034"/>
    </source>
</evidence>
<dbReference type="PROSITE" id="PS50240">
    <property type="entry name" value="TRYPSIN_DOM"/>
    <property type="match status" value="1"/>
</dbReference>
<keyword evidence="2" id="KW-0964">Secreted</keyword>
<keyword evidence="7" id="KW-0865">Zymogen</keyword>